<reference evidence="2 3" key="1">
    <citation type="journal article" date="2014" name="Proc. Natl. Acad. Sci. U.S.A.">
        <title>Trajectory and genomic determinants of fungal-pathogen speciation and host adaptation.</title>
        <authorList>
            <person name="Hu X."/>
            <person name="Xiao G."/>
            <person name="Zheng P."/>
            <person name="Shang Y."/>
            <person name="Su Y."/>
            <person name="Zhang X."/>
            <person name="Liu X."/>
            <person name="Zhan S."/>
            <person name="St Leger R.J."/>
            <person name="Wang C."/>
        </authorList>
    </citation>
    <scope>NUCLEOTIDE SEQUENCE [LARGE SCALE GENOMIC DNA]</scope>
    <source>
        <strain evidence="2 3">ARSEF 1941</strain>
    </source>
</reference>
<dbReference type="GO" id="GO:0042765">
    <property type="term" value="C:GPI-anchor transamidase complex"/>
    <property type="evidence" value="ECO:0007669"/>
    <property type="project" value="InterPro"/>
</dbReference>
<keyword evidence="1" id="KW-1133">Transmembrane helix</keyword>
<dbReference type="EMBL" id="AZHE01000001">
    <property type="protein sequence ID" value="KHO01132.1"/>
    <property type="molecule type" value="Genomic_DNA"/>
</dbReference>
<dbReference type="InterPro" id="IPR007246">
    <property type="entry name" value="Gaa1"/>
</dbReference>
<evidence type="ECO:0000313" key="2">
    <source>
        <dbReference type="EMBL" id="KHO01132.1"/>
    </source>
</evidence>
<organism evidence="2 3">
    <name type="scientific">Metarhizium album (strain ARSEF 1941)</name>
    <dbReference type="NCBI Taxonomy" id="1081103"/>
    <lineage>
        <taxon>Eukaryota</taxon>
        <taxon>Fungi</taxon>
        <taxon>Dikarya</taxon>
        <taxon>Ascomycota</taxon>
        <taxon>Pezizomycotina</taxon>
        <taxon>Sordariomycetes</taxon>
        <taxon>Hypocreomycetidae</taxon>
        <taxon>Hypocreales</taxon>
        <taxon>Clavicipitaceae</taxon>
        <taxon>Metarhizium</taxon>
    </lineage>
</organism>
<dbReference type="Pfam" id="PF04114">
    <property type="entry name" value="Gaa1"/>
    <property type="match status" value="1"/>
</dbReference>
<dbReference type="PANTHER" id="PTHR13304:SF0">
    <property type="entry name" value="GLYCOSYLPHOSPHATIDYLINOSITOL ANCHOR ATTACHMENT 1 PROTEIN"/>
    <property type="match status" value="1"/>
</dbReference>
<dbReference type="Proteomes" id="UP000030816">
    <property type="component" value="Unassembled WGS sequence"/>
</dbReference>
<keyword evidence="3" id="KW-1185">Reference proteome</keyword>
<keyword evidence="1" id="KW-0812">Transmembrane</keyword>
<dbReference type="AlphaFoldDB" id="A0A0B2WXW7"/>
<feature type="transmembrane region" description="Helical" evidence="1">
    <location>
        <begin position="43"/>
        <end position="61"/>
    </location>
</feature>
<name>A0A0B2WXW7_METAS</name>
<dbReference type="GeneID" id="63734588"/>
<dbReference type="GO" id="GO:0016255">
    <property type="term" value="P:attachment of GPI anchor to protein"/>
    <property type="evidence" value="ECO:0007669"/>
    <property type="project" value="TreeGrafter"/>
</dbReference>
<proteinExistence type="predicted"/>
<evidence type="ECO:0000313" key="3">
    <source>
        <dbReference type="Proteomes" id="UP000030816"/>
    </source>
</evidence>
<sequence>MSPVPRTQATRAGLVAQSTDMSRLLSSALSLRRDPRILKLPPYLSLLCILVGVIWLILLPLDYYSRRTYISENALLPGQVHTYFGGSEQNIFRAYRQELDALVNESNYDINNHLEVILSAAGIKVGRQNYTYNSAGERYSGENLYGILQAPRGDATEAIVLVSAWNSVNETFNGNGVALAITLARYFKRWSLWSKDIIILIPPDSRTGTQAWVDAYHDAHDLNNIASLPLKSGALQGAIAIDYAVDQRFEGIHIIYDGANGQLPNLDLINSIVNIAGAQMGMQTAIQGMQHHSDSYRDRLTTILRDPSARKGGFREISCSKIKVQQSFGKFTCCQFD</sequence>
<gene>
    <name evidence="2" type="ORF">MAM_00133</name>
</gene>
<dbReference type="PANTHER" id="PTHR13304">
    <property type="entry name" value="GLYCOSYLPHOSPHATIDYLINOSITOL ANCHOR ATTACHMENT 1 PROTEIN"/>
    <property type="match status" value="1"/>
</dbReference>
<dbReference type="HOGENOM" id="CLU_824070_0_0_1"/>
<dbReference type="OrthoDB" id="445301at2759"/>
<evidence type="ECO:0000256" key="1">
    <source>
        <dbReference type="SAM" id="Phobius"/>
    </source>
</evidence>
<accession>A0A0B2WXW7</accession>
<protein>
    <submittedName>
        <fullName evidence="2">Rhomboid protein 2</fullName>
    </submittedName>
</protein>
<comment type="caution">
    <text evidence="2">The sequence shown here is derived from an EMBL/GenBank/DDBJ whole genome shotgun (WGS) entry which is preliminary data.</text>
</comment>
<dbReference type="RefSeq" id="XP_040682197.1">
    <property type="nucleotide sequence ID" value="XM_040818933.1"/>
</dbReference>
<dbReference type="Gene3D" id="3.40.630.10">
    <property type="entry name" value="Zn peptidases"/>
    <property type="match status" value="1"/>
</dbReference>
<dbReference type="STRING" id="1081103.A0A0B2WXW7"/>
<keyword evidence="1" id="KW-0472">Membrane</keyword>